<accession>A0A8K0JJZ8</accession>
<dbReference type="InterPro" id="IPR011051">
    <property type="entry name" value="RmlC_Cupin_sf"/>
</dbReference>
<name>A0A8K0JJZ8_9TREE</name>
<dbReference type="Pfam" id="PF07883">
    <property type="entry name" value="Cupin_2"/>
    <property type="match status" value="1"/>
</dbReference>
<dbReference type="EMBL" id="JABELV010000249">
    <property type="protein sequence ID" value="KAG7527656.1"/>
    <property type="molecule type" value="Genomic_DNA"/>
</dbReference>
<evidence type="ECO:0000313" key="3">
    <source>
        <dbReference type="Proteomes" id="UP000812966"/>
    </source>
</evidence>
<dbReference type="InterPro" id="IPR014710">
    <property type="entry name" value="RmlC-like_jellyroll"/>
</dbReference>
<evidence type="ECO:0000313" key="2">
    <source>
        <dbReference type="EMBL" id="KAG7527656.1"/>
    </source>
</evidence>
<evidence type="ECO:0000259" key="1">
    <source>
        <dbReference type="Pfam" id="PF07883"/>
    </source>
</evidence>
<proteinExistence type="predicted"/>
<reference evidence="2" key="1">
    <citation type="submission" date="2020-04" db="EMBL/GenBank/DDBJ databases">
        <title>Analysis of mating type loci in Filobasidium floriforme.</title>
        <authorList>
            <person name="Nowrousian M."/>
        </authorList>
    </citation>
    <scope>NUCLEOTIDE SEQUENCE</scope>
    <source>
        <strain evidence="2">CBS 6242</strain>
    </source>
</reference>
<dbReference type="InterPro" id="IPR053146">
    <property type="entry name" value="QDO-like"/>
</dbReference>
<dbReference type="SUPFAM" id="SSF51182">
    <property type="entry name" value="RmlC-like cupins"/>
    <property type="match status" value="1"/>
</dbReference>
<organism evidence="2 3">
    <name type="scientific">Filobasidium floriforme</name>
    <dbReference type="NCBI Taxonomy" id="5210"/>
    <lineage>
        <taxon>Eukaryota</taxon>
        <taxon>Fungi</taxon>
        <taxon>Dikarya</taxon>
        <taxon>Basidiomycota</taxon>
        <taxon>Agaricomycotina</taxon>
        <taxon>Tremellomycetes</taxon>
        <taxon>Filobasidiales</taxon>
        <taxon>Filobasidiaceae</taxon>
        <taxon>Filobasidium</taxon>
    </lineage>
</organism>
<dbReference type="AlphaFoldDB" id="A0A8K0JJZ8"/>
<comment type="caution">
    <text evidence="2">The sequence shown here is derived from an EMBL/GenBank/DDBJ whole genome shotgun (WGS) entry which is preliminary data.</text>
</comment>
<sequence length="216" mass="24456">MALSFLFPHPKFVPPVYDPEDGSHSYFGGDFKTWNVPNDEPGKFTSRQLFKAGSPHTVSGRFSSRSTPPYHYHYYQTETFHVLSGTLCYKIDGKFGRLQPGQSIRIPTYVKHTFWNDPETGKDLEVHVTVEGGDNDGFSDDFVHNFYGYLSSQTLQNATPNPFQMLRFLHSADVALADIPGCRYTAPVINFVFGKIVGQYLAGYQTSYKEFSQHAE</sequence>
<dbReference type="PANTHER" id="PTHR36440:SF1">
    <property type="entry name" value="PUTATIVE (AFU_ORTHOLOGUE AFUA_8G07350)-RELATED"/>
    <property type="match status" value="1"/>
</dbReference>
<keyword evidence="3" id="KW-1185">Reference proteome</keyword>
<dbReference type="PANTHER" id="PTHR36440">
    <property type="entry name" value="PUTATIVE (AFU_ORTHOLOGUE AFUA_8G07350)-RELATED"/>
    <property type="match status" value="1"/>
</dbReference>
<feature type="domain" description="Cupin type-2" evidence="1">
    <location>
        <begin position="67"/>
        <end position="117"/>
    </location>
</feature>
<gene>
    <name evidence="2" type="ORF">FFLO_06718</name>
</gene>
<dbReference type="Gene3D" id="2.60.120.10">
    <property type="entry name" value="Jelly Rolls"/>
    <property type="match status" value="1"/>
</dbReference>
<dbReference type="Proteomes" id="UP000812966">
    <property type="component" value="Unassembled WGS sequence"/>
</dbReference>
<dbReference type="InterPro" id="IPR013096">
    <property type="entry name" value="Cupin_2"/>
</dbReference>
<protein>
    <recommendedName>
        <fullName evidence="1">Cupin type-2 domain-containing protein</fullName>
    </recommendedName>
</protein>